<dbReference type="Proteomes" id="UP000003835">
    <property type="component" value="Unassembled WGS sequence"/>
</dbReference>
<dbReference type="HOGENOM" id="CLU_2367984_0_0_3"/>
<dbReference type="RefSeq" id="WP_006099746.1">
    <property type="nucleotide sequence ID" value="NZ_DS989845.1"/>
</dbReference>
<dbReference type="EMBL" id="DS989845">
    <property type="protein sequence ID" value="EDX76788.1"/>
    <property type="molecule type" value="Genomic_DNA"/>
</dbReference>
<dbReference type="eggNOG" id="ENOG50319ZN">
    <property type="taxonomic scope" value="Bacteria"/>
</dbReference>
<organism evidence="1 2">
    <name type="scientific">Coleofasciculus chthonoplastes PCC 7420</name>
    <dbReference type="NCBI Taxonomy" id="118168"/>
    <lineage>
        <taxon>Bacteria</taxon>
        <taxon>Bacillati</taxon>
        <taxon>Cyanobacteriota</taxon>
        <taxon>Cyanophyceae</taxon>
        <taxon>Coleofasciculales</taxon>
        <taxon>Coleofasciculaceae</taxon>
        <taxon>Coleofasciculus</taxon>
    </lineage>
</organism>
<dbReference type="STRING" id="118168.MC7420_1791"/>
<evidence type="ECO:0000313" key="2">
    <source>
        <dbReference type="Proteomes" id="UP000003835"/>
    </source>
</evidence>
<protein>
    <submittedName>
        <fullName evidence="1">Uncharacterized protein</fullName>
    </submittedName>
</protein>
<evidence type="ECO:0000313" key="1">
    <source>
        <dbReference type="EMBL" id="EDX76788.1"/>
    </source>
</evidence>
<reference evidence="1 2" key="1">
    <citation type="submission" date="2008-07" db="EMBL/GenBank/DDBJ databases">
        <authorList>
            <person name="Tandeau de Marsac N."/>
            <person name="Ferriera S."/>
            <person name="Johnson J."/>
            <person name="Kravitz S."/>
            <person name="Beeson K."/>
            <person name="Sutton G."/>
            <person name="Rogers Y.-H."/>
            <person name="Friedman R."/>
            <person name="Frazier M."/>
            <person name="Venter J.C."/>
        </authorList>
    </citation>
    <scope>NUCLEOTIDE SEQUENCE [LARGE SCALE GENOMIC DNA]</scope>
    <source>
        <strain evidence="1 2">PCC 7420</strain>
    </source>
</reference>
<dbReference type="AlphaFoldDB" id="B4VMG0"/>
<name>B4VMG0_9CYAN</name>
<sequence length="95" mass="11204">MQLIHDWGYKAQQYRPDPDYQRRIRQLTGSFPYRIDTNFAKMDRINLPSLETFKAHVLNSIYTGHSIQSWVRAINSRDRTVLQQLVDPSAPMPIE</sequence>
<proteinExistence type="predicted"/>
<gene>
    <name evidence="1" type="ORF">MC7420_1791</name>
</gene>
<keyword evidence="2" id="KW-1185">Reference proteome</keyword>
<dbReference type="OrthoDB" id="1551188at2"/>
<accession>B4VMG0</accession>